<proteinExistence type="predicted"/>
<evidence type="ECO:0000256" key="2">
    <source>
        <dbReference type="SAM" id="MobiDB-lite"/>
    </source>
</evidence>
<keyword evidence="4" id="KW-1185">Reference proteome</keyword>
<feature type="compositionally biased region" description="Basic and acidic residues" evidence="2">
    <location>
        <begin position="234"/>
        <end position="243"/>
    </location>
</feature>
<accession>A0AAE0GCM2</accession>
<evidence type="ECO:0000313" key="3">
    <source>
        <dbReference type="EMBL" id="KAK3275755.1"/>
    </source>
</evidence>
<comment type="caution">
    <text evidence="3">The sequence shown here is derived from an EMBL/GenBank/DDBJ whole genome shotgun (WGS) entry which is preliminary data.</text>
</comment>
<evidence type="ECO:0000256" key="1">
    <source>
        <dbReference type="SAM" id="Coils"/>
    </source>
</evidence>
<feature type="coiled-coil region" evidence="1">
    <location>
        <begin position="814"/>
        <end position="841"/>
    </location>
</feature>
<feature type="compositionally biased region" description="Polar residues" evidence="2">
    <location>
        <begin position="400"/>
        <end position="409"/>
    </location>
</feature>
<feature type="region of interest" description="Disordered" evidence="2">
    <location>
        <begin position="178"/>
        <end position="462"/>
    </location>
</feature>
<feature type="compositionally biased region" description="Basic and acidic residues" evidence="2">
    <location>
        <begin position="72"/>
        <end position="100"/>
    </location>
</feature>
<dbReference type="EMBL" id="LGRX02007040">
    <property type="protein sequence ID" value="KAK3275755.1"/>
    <property type="molecule type" value="Genomic_DNA"/>
</dbReference>
<protein>
    <submittedName>
        <fullName evidence="3">Uncharacterized protein</fullName>
    </submittedName>
</protein>
<feature type="region of interest" description="Disordered" evidence="2">
    <location>
        <begin position="72"/>
        <end position="117"/>
    </location>
</feature>
<dbReference type="Proteomes" id="UP001190700">
    <property type="component" value="Unassembled WGS sequence"/>
</dbReference>
<dbReference type="PANTHER" id="PTHR37028:SF4">
    <property type="entry name" value="ALMS MOTIF DOMAIN-CONTAINING PROTEIN"/>
    <property type="match status" value="1"/>
</dbReference>
<dbReference type="AlphaFoldDB" id="A0AAE0GCM2"/>
<feature type="compositionally biased region" description="Low complexity" evidence="2">
    <location>
        <begin position="334"/>
        <end position="357"/>
    </location>
</feature>
<name>A0AAE0GCM2_9CHLO</name>
<keyword evidence="1" id="KW-0175">Coiled coil</keyword>
<evidence type="ECO:0000313" key="4">
    <source>
        <dbReference type="Proteomes" id="UP001190700"/>
    </source>
</evidence>
<feature type="compositionally biased region" description="Basic and acidic residues" evidence="2">
    <location>
        <begin position="421"/>
        <end position="440"/>
    </location>
</feature>
<dbReference type="PANTHER" id="PTHR37028">
    <property type="entry name" value="UNNAMED PRODUCT-RELATED"/>
    <property type="match status" value="1"/>
</dbReference>
<reference evidence="3 4" key="1">
    <citation type="journal article" date="2015" name="Genome Biol. Evol.">
        <title>Comparative Genomics of a Bacterivorous Green Alga Reveals Evolutionary Causalities and Consequences of Phago-Mixotrophic Mode of Nutrition.</title>
        <authorList>
            <person name="Burns J.A."/>
            <person name="Paasch A."/>
            <person name="Narechania A."/>
            <person name="Kim E."/>
        </authorList>
    </citation>
    <scope>NUCLEOTIDE SEQUENCE [LARGE SCALE GENOMIC DNA]</scope>
    <source>
        <strain evidence="3 4">PLY_AMNH</strain>
    </source>
</reference>
<feature type="compositionally biased region" description="Polar residues" evidence="2">
    <location>
        <begin position="102"/>
        <end position="114"/>
    </location>
</feature>
<feature type="compositionally biased region" description="Basic and acidic residues" evidence="2">
    <location>
        <begin position="317"/>
        <end position="332"/>
    </location>
</feature>
<gene>
    <name evidence="3" type="ORF">CYMTET_16127</name>
</gene>
<sequence>MDEFTGGDAFTDLSSCSYFPDINFAVDVLGDVDNAVSGKYDGYEEDSAREEFGTGPAEMPVDGVALAEDRAHGRRGDEVLGNTDKYHPYHNEVEREDKSDINAGQHTGRSGLTEQQRDEILARLAAERSERRTRVLSGAAADVYQGHAQLESDELGAGASYLEDREEVPSQLPYFMRQTPYEYVHDEDLAPPEPNDDGGAYAPNERQRGALLSPPSSISDSRAPTPIGFLDHGNVLDRPDSPKDGGGVNSYQQDLAAPTYEPEADPYSGGYAEDPSLDALEYEMQRDLRYSAAPPPPHRREAWHEEAPELRTSVALLDDHEPHPKEYEETLREPPAGNAQRAAPAAQMPRPRRPSSAPRERPPPKVTKPQEFALSKPSSRHNLESVARQVAEEKDKNLTFKPQTNSGKKNATPGRLQQLAEPRRHDKWLGEKKKYEEESLKGCTFKPQTGRKPTFKPRNQVDALPEELSAAKRRCIGARATPALLSVALQRRTPRDRCRIPVQERLYQQSETKFVAREKAKKELEEAQLGTCPFAPRINNYNAKKTYKPLQERLADLQRSKSEKIARARMAQELEDPELTFQPRLNQTSMRIAEVLEERTEEAAMLGVTASSAHLIERRMKKQEEIQSVMNEECTFQPAINQTSERMIQVMETFGRNPDFVQRQQEQQDVTMYRKHAKQRDAVDEECKFVPQTNSSQVLHASRHVSMCHETQAEKMERLSYKDKIRKESLKENLQQQHFAQYSFEPKLNNVSRSMARSTTLGELVKDERRQKVLSEAKKAAEEAERAQCTFRPELVAKSKKLPPRPYQVDMNHADTITRRIAEYQKEKEQRLEEYRAAQQYEELEACTFSPATNKTKVPATRSSTPVVVRGLGRHLELQEMAKRMKVEHEDRAAKVFLENPNGGPKQQYTIPQPFNLDHKDCDERARLRKSKAQQELDDHRHSECTFRPRTLHGQNKELIQHILSQPDYE</sequence>
<feature type="compositionally biased region" description="Basic and acidic residues" evidence="2">
    <location>
        <begin position="298"/>
        <end position="309"/>
    </location>
</feature>
<organism evidence="3 4">
    <name type="scientific">Cymbomonas tetramitiformis</name>
    <dbReference type="NCBI Taxonomy" id="36881"/>
    <lineage>
        <taxon>Eukaryota</taxon>
        <taxon>Viridiplantae</taxon>
        <taxon>Chlorophyta</taxon>
        <taxon>Pyramimonadophyceae</taxon>
        <taxon>Pyramimonadales</taxon>
        <taxon>Pyramimonadaceae</taxon>
        <taxon>Cymbomonas</taxon>
    </lineage>
</organism>